<organism evidence="2 3">
    <name type="scientific">Hyphomonas oceanitis SCH89</name>
    <dbReference type="NCBI Taxonomy" id="1280953"/>
    <lineage>
        <taxon>Bacteria</taxon>
        <taxon>Pseudomonadati</taxon>
        <taxon>Pseudomonadota</taxon>
        <taxon>Alphaproteobacteria</taxon>
        <taxon>Hyphomonadales</taxon>
        <taxon>Hyphomonadaceae</taxon>
        <taxon>Hyphomonas</taxon>
    </lineage>
</organism>
<name>A0A059G340_9PROT</name>
<dbReference type="OrthoDB" id="5242601at2"/>
<protein>
    <submittedName>
        <fullName evidence="2">Polysaccharide pyruvyl transferase</fullName>
    </submittedName>
</protein>
<gene>
    <name evidence="2" type="ORF">HOC_16336</name>
</gene>
<reference evidence="2 3" key="1">
    <citation type="journal article" date="2014" name="Antonie Van Leeuwenhoek">
        <title>Hyphomonas beringensis sp. nov. and Hyphomonas chukchiensis sp. nov., isolated from surface seawater of the Bering Sea and Chukchi Sea.</title>
        <authorList>
            <person name="Li C."/>
            <person name="Lai Q."/>
            <person name="Li G."/>
            <person name="Dong C."/>
            <person name="Wang J."/>
            <person name="Liao Y."/>
            <person name="Shao Z."/>
        </authorList>
    </citation>
    <scope>NUCLEOTIDE SEQUENCE [LARGE SCALE GENOMIC DNA]</scope>
    <source>
        <strain evidence="2 3">SCH89</strain>
    </source>
</reference>
<dbReference type="Proteomes" id="UP000024942">
    <property type="component" value="Unassembled WGS sequence"/>
</dbReference>
<dbReference type="AlphaFoldDB" id="A0A059G340"/>
<accession>A0A059G340</accession>
<dbReference type="Pfam" id="PF04230">
    <property type="entry name" value="PS_pyruv_trans"/>
    <property type="match status" value="1"/>
</dbReference>
<dbReference type="EMBL" id="ARYL01000032">
    <property type="protein sequence ID" value="KDA01231.1"/>
    <property type="molecule type" value="Genomic_DNA"/>
</dbReference>
<dbReference type="eggNOG" id="COG5039">
    <property type="taxonomic scope" value="Bacteria"/>
</dbReference>
<sequence>DNVGNHMMWLAITEYLENRGIRIAYLASDWDFNMSDMIETVGDGTILFIGGVSVSRLWPEHAAIKRAVAAACPDNRLISLPSTMLFVDEDDRREASTIFGEHRDVIMMARDPVSAASARDVFPDHISVVTIHDSAFLLPPQPRITDLIQHDVIWLARNDMESAGFKVPDDVMKFDWPSLERRVVNVMAGRVGSKLGRKVPNVLSFTNRIVGASYRAISQHVLSNGNRLLDQGSVLVTDRLHPHVLAVLRGQPCVLLPDRFGKNRSVWEYSSHTYNTLHWADEPEEALEVAYALAYPQVTERRRAC</sequence>
<dbReference type="InterPro" id="IPR007345">
    <property type="entry name" value="Polysacch_pyruvyl_Trfase"/>
</dbReference>
<comment type="caution">
    <text evidence="2">The sequence shown here is derived from an EMBL/GenBank/DDBJ whole genome shotgun (WGS) entry which is preliminary data.</text>
</comment>
<evidence type="ECO:0000313" key="2">
    <source>
        <dbReference type="EMBL" id="KDA01231.1"/>
    </source>
</evidence>
<proteinExistence type="predicted"/>
<dbReference type="GO" id="GO:0016740">
    <property type="term" value="F:transferase activity"/>
    <property type="evidence" value="ECO:0007669"/>
    <property type="project" value="UniProtKB-KW"/>
</dbReference>
<feature type="non-terminal residue" evidence="2">
    <location>
        <position position="1"/>
    </location>
</feature>
<keyword evidence="3" id="KW-1185">Reference proteome</keyword>
<dbReference type="RefSeq" id="WP_035540563.1">
    <property type="nucleotide sequence ID" value="NZ_ARYL01000032.1"/>
</dbReference>
<evidence type="ECO:0000259" key="1">
    <source>
        <dbReference type="Pfam" id="PF04230"/>
    </source>
</evidence>
<keyword evidence="2" id="KW-0808">Transferase</keyword>
<feature type="domain" description="Polysaccharide pyruvyl transferase" evidence="1">
    <location>
        <begin position="2"/>
        <end position="256"/>
    </location>
</feature>
<evidence type="ECO:0000313" key="3">
    <source>
        <dbReference type="Proteomes" id="UP000024942"/>
    </source>
</evidence>